<dbReference type="RefSeq" id="XP_005777932.1">
    <property type="nucleotide sequence ID" value="XM_005777875.1"/>
</dbReference>
<dbReference type="EnsemblProtists" id="EOD25503">
    <property type="protein sequence ID" value="EOD25503"/>
    <property type="gene ID" value="EMIHUDRAFT_237615"/>
</dbReference>
<evidence type="ECO:0000313" key="5">
    <source>
        <dbReference type="Proteomes" id="UP000013827"/>
    </source>
</evidence>
<feature type="domain" description="TIR" evidence="3">
    <location>
        <begin position="1199"/>
        <end position="1281"/>
    </location>
</feature>
<dbReference type="GeneID" id="17271042"/>
<keyword evidence="2" id="KW-1133">Transmembrane helix</keyword>
<feature type="transmembrane region" description="Helical" evidence="2">
    <location>
        <begin position="295"/>
        <end position="316"/>
    </location>
</feature>
<keyword evidence="5" id="KW-1185">Reference proteome</keyword>
<dbReference type="eggNOG" id="ENOG502S8YR">
    <property type="taxonomic scope" value="Eukaryota"/>
</dbReference>
<evidence type="ECO:0000259" key="3">
    <source>
        <dbReference type="Pfam" id="PF13676"/>
    </source>
</evidence>
<keyword evidence="2" id="KW-0472">Membrane</keyword>
<dbReference type="Gene3D" id="3.40.50.10140">
    <property type="entry name" value="Toll/interleukin-1 receptor homology (TIR) domain"/>
    <property type="match status" value="1"/>
</dbReference>
<dbReference type="InterPro" id="IPR011050">
    <property type="entry name" value="Pectin_lyase_fold/virulence"/>
</dbReference>
<name>A0A0D3JPR8_EMIH1</name>
<dbReference type="SUPFAM" id="SSF52200">
    <property type="entry name" value="Toll/Interleukin receptor TIR domain"/>
    <property type="match status" value="1"/>
</dbReference>
<dbReference type="InterPro" id="IPR035897">
    <property type="entry name" value="Toll_tir_struct_dom_sf"/>
</dbReference>
<dbReference type="SUPFAM" id="SSF51126">
    <property type="entry name" value="Pectin lyase-like"/>
    <property type="match status" value="1"/>
</dbReference>
<organism evidence="4 5">
    <name type="scientific">Emiliania huxleyi (strain CCMP1516)</name>
    <dbReference type="NCBI Taxonomy" id="280463"/>
    <lineage>
        <taxon>Eukaryota</taxon>
        <taxon>Haptista</taxon>
        <taxon>Haptophyta</taxon>
        <taxon>Prymnesiophyceae</taxon>
        <taxon>Isochrysidales</taxon>
        <taxon>Noelaerhabdaceae</taxon>
        <taxon>Emiliania</taxon>
    </lineage>
</organism>
<protein>
    <recommendedName>
        <fullName evidence="3">TIR domain-containing protein</fullName>
    </recommendedName>
</protein>
<dbReference type="Proteomes" id="UP000013827">
    <property type="component" value="Unassembled WGS sequence"/>
</dbReference>
<feature type="transmembrane region" description="Helical" evidence="2">
    <location>
        <begin position="924"/>
        <end position="944"/>
    </location>
</feature>
<feature type="transmembrane region" description="Helical" evidence="2">
    <location>
        <begin position="1072"/>
        <end position="1089"/>
    </location>
</feature>
<accession>A0A0D3JPR8</accession>
<dbReference type="HOGENOM" id="CLU_245688_0_0_1"/>
<evidence type="ECO:0000313" key="4">
    <source>
        <dbReference type="EnsemblProtists" id="EOD25503"/>
    </source>
</evidence>
<evidence type="ECO:0000256" key="1">
    <source>
        <dbReference type="SAM" id="MobiDB-lite"/>
    </source>
</evidence>
<proteinExistence type="predicted"/>
<feature type="region of interest" description="Disordered" evidence="1">
    <location>
        <begin position="677"/>
        <end position="699"/>
    </location>
</feature>
<feature type="transmembrane region" description="Helical" evidence="2">
    <location>
        <begin position="1145"/>
        <end position="1166"/>
    </location>
</feature>
<reference evidence="5" key="1">
    <citation type="journal article" date="2013" name="Nature">
        <title>Pan genome of the phytoplankton Emiliania underpins its global distribution.</title>
        <authorList>
            <person name="Read B.A."/>
            <person name="Kegel J."/>
            <person name="Klute M.J."/>
            <person name="Kuo A."/>
            <person name="Lefebvre S.C."/>
            <person name="Maumus F."/>
            <person name="Mayer C."/>
            <person name="Miller J."/>
            <person name="Monier A."/>
            <person name="Salamov A."/>
            <person name="Young J."/>
            <person name="Aguilar M."/>
            <person name="Claverie J.M."/>
            <person name="Frickenhaus S."/>
            <person name="Gonzalez K."/>
            <person name="Herman E.K."/>
            <person name="Lin Y.C."/>
            <person name="Napier J."/>
            <person name="Ogata H."/>
            <person name="Sarno A.F."/>
            <person name="Shmutz J."/>
            <person name="Schroeder D."/>
            <person name="de Vargas C."/>
            <person name="Verret F."/>
            <person name="von Dassow P."/>
            <person name="Valentin K."/>
            <person name="Van de Peer Y."/>
            <person name="Wheeler G."/>
            <person name="Dacks J.B."/>
            <person name="Delwiche C.F."/>
            <person name="Dyhrman S.T."/>
            <person name="Glockner G."/>
            <person name="John U."/>
            <person name="Richards T."/>
            <person name="Worden A.Z."/>
            <person name="Zhang X."/>
            <person name="Grigoriev I.V."/>
            <person name="Allen A.E."/>
            <person name="Bidle K."/>
            <person name="Borodovsky M."/>
            <person name="Bowler C."/>
            <person name="Brownlee C."/>
            <person name="Cock J.M."/>
            <person name="Elias M."/>
            <person name="Gladyshev V.N."/>
            <person name="Groth M."/>
            <person name="Guda C."/>
            <person name="Hadaegh A."/>
            <person name="Iglesias-Rodriguez M.D."/>
            <person name="Jenkins J."/>
            <person name="Jones B.M."/>
            <person name="Lawson T."/>
            <person name="Leese F."/>
            <person name="Lindquist E."/>
            <person name="Lobanov A."/>
            <person name="Lomsadze A."/>
            <person name="Malik S.B."/>
            <person name="Marsh M.E."/>
            <person name="Mackinder L."/>
            <person name="Mock T."/>
            <person name="Mueller-Roeber B."/>
            <person name="Pagarete A."/>
            <person name="Parker M."/>
            <person name="Probert I."/>
            <person name="Quesneville H."/>
            <person name="Raines C."/>
            <person name="Rensing S.A."/>
            <person name="Riano-Pachon D.M."/>
            <person name="Richier S."/>
            <person name="Rokitta S."/>
            <person name="Shiraiwa Y."/>
            <person name="Soanes D.M."/>
            <person name="van der Giezen M."/>
            <person name="Wahlund T.M."/>
            <person name="Williams B."/>
            <person name="Wilson W."/>
            <person name="Wolfe G."/>
            <person name="Wurch L.L."/>
        </authorList>
    </citation>
    <scope>NUCLEOTIDE SEQUENCE</scope>
</reference>
<sequence>MFCTFTSVLAAATARQSVSSPTVRVVGSPPPGSCMQAGGGWRANDAASIGLRAPLGPPTTKPADGGRAAAPQHLLFLQSDRAVDARLTAALGQFACPAELRSTRISHSNAVESDLFSVSSGCADWQRACASFARANSSLLEVRTRHPATAERQFSLESEEPPGCWAASGKAQASLPLPARLSETEAVPMPLPVPPKTEVAEEQRSEASLEELALPAEVCATQIADSKTVESTDLFSISSDLAGSRPRCASCICADSFTLEVEQGEEEGADQAIRAPHRQPAEIFMAEADTACSSLWPLLMGALVGCLGVSVVALKWRGYKMDGKKRSRRAKENEGMQHRCACRTQIFFFFFFVAMVGLCGVTYAASAARYTRWRGDMPGLLSVNSIVPESCPADAAGKARRLVETGLVGAVALHLGGIASLEPSAAHVRVAAAALLVGRVAASAMDPSVEFLVTVGGGSFPLEVSWNLTCSGALIGSGGAPYSGTLSAPPGECTLDMYDSYGDGWNGDEWEGAGYTFTLDSGSYGSETFILAPFPPESGAVSIIGSNVTSCSAGNSGGVVWARESGAVSLIGSNVTSCSAGSGGVVQAHDSGAVSIIGSVVTSCSAGVYGGVVQAYDSGVVSISGSTVTGCSAGYSGGVVYAYENSGAVSLIGSNVTSCSAGEARRVELASLQQRRTAAGREVERPRLPHPALSSQPQHGGVVYARDSDSLSIGGVDFIDNRADESGSVLYLNNLRQRSSISNASFTGNTAGDDNDGGTIQAINSPIDWDCRLGSWMPTKGFFFGDFSVPECNRCPAGYFGNTSGLFNSSCSGQRAARIESAVGLQPKFKVLISFYQVSSILGLVYGVRLDEHFTRWLDVLKLFSLDLFGVAIPGRCIGAMSTRLLVAGIWPYAAVALVSLAIVAAAAVLNNKQAFDRQLLGRLLYWAIFIFYLVLPSVSRSIFSARLCESFRYDDATGQRISYLLADPSLTCDAGPTWDDETSGLAPYFWALFALWPVLVPLGFLALLLRVRKPVAAQRATPLSRATSFLWRDYSASFLFWEVLDLVRKIFLTSMVLFIDQEYGSRKLLRTVVAAIVSAMFLTLLALARPYRRSDDLCLACIANLLLTCCFASGVVIQLCGSTAYEDMCYDLVGYKTSRGATTFVVVLTAVMLAISLAVIVVLAVSASRAKTMRLVSSKREPMRDGITLAEGQQWHLFLSHVWSTGQDAVAVIKNELQQFLPGCEIFLDIDDLKNIGELEAYIRRSQVVLCFLSRGYLRSTNCLREVRAALEMTKPLVLVHEADPDKGGGTLAELRSECPEELRAAIFDAGWPMAVWHRIEAFQHVSLKVIAEALLLKTPRYAGEDELPLCIPGEVRAVDLAFPKPVVLWASTLNAGARDLADAVAAAVAGGVSITDATPSRLSSLPRSSVGVGDGDEATHMLLYLNRSTWVGDGAEALAEQVRAAREARLPIVMAHENDAVRSGCIFGHFFEVTPRDLIADGLYHDLAVGCHSDPHRQVSLALLAKALGATKQTAQSRMHRVTALALTLRGSSSMTEPSNGDDVVEAFPFLFTAISIKRKAKIV</sequence>
<dbReference type="PaxDb" id="2903-EOD25503"/>
<feature type="transmembrane region" description="Helical" evidence="2">
    <location>
        <begin position="893"/>
        <end position="912"/>
    </location>
</feature>
<dbReference type="InterPro" id="IPR000157">
    <property type="entry name" value="TIR_dom"/>
</dbReference>
<evidence type="ECO:0000256" key="2">
    <source>
        <dbReference type="SAM" id="Phobius"/>
    </source>
</evidence>
<feature type="transmembrane region" description="Helical" evidence="2">
    <location>
        <begin position="346"/>
        <end position="365"/>
    </location>
</feature>
<feature type="transmembrane region" description="Helical" evidence="2">
    <location>
        <begin position="989"/>
        <end position="1010"/>
    </location>
</feature>
<keyword evidence="2" id="KW-0812">Transmembrane</keyword>
<dbReference type="GO" id="GO:0007165">
    <property type="term" value="P:signal transduction"/>
    <property type="evidence" value="ECO:0007669"/>
    <property type="project" value="InterPro"/>
</dbReference>
<reference evidence="4" key="2">
    <citation type="submission" date="2024-10" db="UniProtKB">
        <authorList>
            <consortium name="EnsemblProtists"/>
        </authorList>
    </citation>
    <scope>IDENTIFICATION</scope>
</reference>
<feature type="transmembrane region" description="Helical" evidence="2">
    <location>
        <begin position="1098"/>
        <end position="1125"/>
    </location>
</feature>
<dbReference type="Pfam" id="PF13676">
    <property type="entry name" value="TIR_2"/>
    <property type="match status" value="1"/>
</dbReference>
<dbReference type="KEGG" id="ehx:EMIHUDRAFT_237615"/>